<sequence length="68" mass="7698">MKAKVCKFCAGDYLEEVVKPLQEKGYEVSVEECIGLCAKYECGNINVIVMEREISTRSFEKFIKALEG</sequence>
<dbReference type="AlphaFoldDB" id="A0A172WJA0"/>
<dbReference type="KEGG" id="tpie:A7C91_10465"/>
<protein>
    <recommendedName>
        <fullName evidence="3">DUF1450 domain-containing protein</fullName>
    </recommendedName>
</protein>
<dbReference type="OrthoDB" id="88303at2157"/>
<evidence type="ECO:0008006" key="3">
    <source>
        <dbReference type="Google" id="ProtNLM"/>
    </source>
</evidence>
<evidence type="ECO:0000313" key="1">
    <source>
        <dbReference type="EMBL" id="ANF23531.1"/>
    </source>
</evidence>
<evidence type="ECO:0000313" key="2">
    <source>
        <dbReference type="Proteomes" id="UP000076969"/>
    </source>
</evidence>
<proteinExistence type="predicted"/>
<keyword evidence="2" id="KW-1185">Reference proteome</keyword>
<name>A0A172WJA0_9EURY</name>
<accession>A0A172WJA0</accession>
<dbReference type="EMBL" id="CP015520">
    <property type="protein sequence ID" value="ANF23531.1"/>
    <property type="molecule type" value="Genomic_DNA"/>
</dbReference>
<organism evidence="1 2">
    <name type="scientific">Thermococcus piezophilus</name>
    <dbReference type="NCBI Taxonomy" id="1712654"/>
    <lineage>
        <taxon>Archaea</taxon>
        <taxon>Methanobacteriati</taxon>
        <taxon>Methanobacteriota</taxon>
        <taxon>Thermococci</taxon>
        <taxon>Thermococcales</taxon>
        <taxon>Thermococcaceae</taxon>
        <taxon>Thermococcus</taxon>
    </lineage>
</organism>
<dbReference type="Proteomes" id="UP000076969">
    <property type="component" value="Chromosome"/>
</dbReference>
<dbReference type="GeneID" id="28496621"/>
<gene>
    <name evidence="1" type="ORF">A7C91_10465</name>
</gene>
<dbReference type="RefSeq" id="WP_068667283.1">
    <property type="nucleotide sequence ID" value="NZ_CP015520.1"/>
</dbReference>
<reference evidence="2" key="1">
    <citation type="journal article" date="2016" name="Syst. Appl. Microbiol.">
        <title>Thermococcus piezophilus sp. nov., a novel hyperthermophilic and piezophilic archaeon with a broad pressure range for growth, isolated from a deepest hydrothermal vent at the Mid-Cayman Rise.</title>
        <authorList>
            <person name="Dalmasso C."/>
            <person name="Oger P."/>
            <person name="Selva G."/>
            <person name="Courtine D."/>
            <person name="L'Haridon S."/>
            <person name="Garlaschelli A."/>
            <person name="Roussel E."/>
            <person name="Miyazaki J."/>
            <person name="Reveillaud J."/>
            <person name="Jebbar M."/>
            <person name="Takai K."/>
            <person name="Maignien L."/>
            <person name="Alain K."/>
        </authorList>
    </citation>
    <scope>NUCLEOTIDE SEQUENCE [LARGE SCALE GENOMIC DNA]</scope>
    <source>
        <strain evidence="2">CDGS</strain>
    </source>
</reference>